<comment type="caution">
    <text evidence="3">The sequence shown here is derived from an EMBL/GenBank/DDBJ whole genome shotgun (WGS) entry which is preliminary data.</text>
</comment>
<proteinExistence type="predicted"/>
<dbReference type="Proteomes" id="UP000027997">
    <property type="component" value="Unassembled WGS sequence"/>
</dbReference>
<name>A0A081KE47_9GAMM</name>
<organism evidence="3 4">
    <name type="scientific">Endozoicomonas elysicola</name>
    <dbReference type="NCBI Taxonomy" id="305900"/>
    <lineage>
        <taxon>Bacteria</taxon>
        <taxon>Pseudomonadati</taxon>
        <taxon>Pseudomonadota</taxon>
        <taxon>Gammaproteobacteria</taxon>
        <taxon>Oceanospirillales</taxon>
        <taxon>Endozoicomonadaceae</taxon>
        <taxon>Endozoicomonas</taxon>
    </lineage>
</organism>
<dbReference type="AlphaFoldDB" id="A0A081KE47"/>
<dbReference type="Pfam" id="PF09723">
    <property type="entry name" value="Zn_ribbon_8"/>
    <property type="match status" value="1"/>
</dbReference>
<gene>
    <name evidence="3" type="ORF">GV64_18345</name>
</gene>
<dbReference type="InterPro" id="IPR013429">
    <property type="entry name" value="Regulatory_FmdB_Zinc_ribbon"/>
</dbReference>
<feature type="domain" description="Putative regulatory protein FmdB zinc ribbon" evidence="2">
    <location>
        <begin position="1"/>
        <end position="42"/>
    </location>
</feature>
<dbReference type="SMART" id="SM00834">
    <property type="entry name" value="CxxC_CXXC_SSSS"/>
    <property type="match status" value="1"/>
</dbReference>
<reference evidence="3 4" key="1">
    <citation type="submission" date="2014-06" db="EMBL/GenBank/DDBJ databases">
        <title>Whole Genome Sequences of Three Symbiotic Endozoicomonas Bacteria.</title>
        <authorList>
            <person name="Neave M.J."/>
            <person name="Apprill A."/>
            <person name="Voolstra C.R."/>
        </authorList>
    </citation>
    <scope>NUCLEOTIDE SEQUENCE [LARGE SCALE GENOMIC DNA]</scope>
    <source>
        <strain evidence="3 4">DSM 22380</strain>
    </source>
</reference>
<dbReference type="eggNOG" id="COG2331">
    <property type="taxonomic scope" value="Bacteria"/>
</dbReference>
<dbReference type="PANTHER" id="PTHR34404:SF2">
    <property type="entry name" value="CONSERVED SERINE RICH PROTEIN"/>
    <property type="match status" value="1"/>
</dbReference>
<evidence type="ECO:0000259" key="2">
    <source>
        <dbReference type="SMART" id="SM00834"/>
    </source>
</evidence>
<dbReference type="PANTHER" id="PTHR34404">
    <property type="entry name" value="REGULATORY PROTEIN, FMDB FAMILY"/>
    <property type="match status" value="1"/>
</dbReference>
<dbReference type="STRING" id="305900.GV64_18345"/>
<protein>
    <submittedName>
        <fullName evidence="3">FmdB family transcriptional regulator</fullName>
    </submittedName>
</protein>
<evidence type="ECO:0000256" key="1">
    <source>
        <dbReference type="SAM" id="MobiDB-lite"/>
    </source>
</evidence>
<keyword evidence="4" id="KW-1185">Reference proteome</keyword>
<dbReference type="RefSeq" id="WP_020584767.1">
    <property type="nucleotide sequence ID" value="NZ_JOJP01000001.1"/>
</dbReference>
<dbReference type="NCBIfam" id="TIGR02605">
    <property type="entry name" value="CxxC_CxxC_SSSS"/>
    <property type="match status" value="1"/>
</dbReference>
<accession>A0A081KE47</accession>
<evidence type="ECO:0000313" key="3">
    <source>
        <dbReference type="EMBL" id="KEI72423.1"/>
    </source>
</evidence>
<dbReference type="EMBL" id="JOJP01000001">
    <property type="protein sequence ID" value="KEI72423.1"/>
    <property type="molecule type" value="Genomic_DNA"/>
</dbReference>
<evidence type="ECO:0000313" key="4">
    <source>
        <dbReference type="Proteomes" id="UP000027997"/>
    </source>
</evidence>
<feature type="region of interest" description="Disordered" evidence="1">
    <location>
        <begin position="59"/>
        <end position="90"/>
    </location>
</feature>
<sequence>MPIYEYQCEQCAEVTEAIQKFSDAPLSDCPACGQPALQKLLSAPAFRLKGGGWYETDFKGSSKKNLSSSDNHCPAKDSKSSCGGCPATSD</sequence>